<dbReference type="Proteomes" id="UP001597297">
    <property type="component" value="Unassembled WGS sequence"/>
</dbReference>
<dbReference type="SUPFAM" id="SSF52309">
    <property type="entry name" value="N-(deoxy)ribosyltransferase-like"/>
    <property type="match status" value="1"/>
</dbReference>
<dbReference type="RefSeq" id="WP_377094766.1">
    <property type="nucleotide sequence ID" value="NZ_JBHSJM010000001.1"/>
</dbReference>
<dbReference type="Gene3D" id="3.40.50.450">
    <property type="match status" value="1"/>
</dbReference>
<organism evidence="1 2">
    <name type="scientific">Rubritalea spongiae</name>
    <dbReference type="NCBI Taxonomy" id="430797"/>
    <lineage>
        <taxon>Bacteria</taxon>
        <taxon>Pseudomonadati</taxon>
        <taxon>Verrucomicrobiota</taxon>
        <taxon>Verrucomicrobiia</taxon>
        <taxon>Verrucomicrobiales</taxon>
        <taxon>Rubritaleaceae</taxon>
        <taxon>Rubritalea</taxon>
    </lineage>
</organism>
<reference evidence="2" key="1">
    <citation type="journal article" date="2019" name="Int. J. Syst. Evol. Microbiol.">
        <title>The Global Catalogue of Microorganisms (GCM) 10K type strain sequencing project: providing services to taxonomists for standard genome sequencing and annotation.</title>
        <authorList>
            <consortium name="The Broad Institute Genomics Platform"/>
            <consortium name="The Broad Institute Genome Sequencing Center for Infectious Disease"/>
            <person name="Wu L."/>
            <person name="Ma J."/>
        </authorList>
    </citation>
    <scope>NUCLEOTIDE SEQUENCE [LARGE SCALE GENOMIC DNA]</scope>
    <source>
        <strain evidence="2">JCM 16545</strain>
    </source>
</reference>
<accession>A0ABW5E177</accession>
<dbReference type="InterPro" id="IPR007710">
    <property type="entry name" value="Nucleoside_deoxyribTrfase"/>
</dbReference>
<evidence type="ECO:0000313" key="2">
    <source>
        <dbReference type="Proteomes" id="UP001597297"/>
    </source>
</evidence>
<dbReference type="EMBL" id="JBHUJC010000011">
    <property type="protein sequence ID" value="MFD2275625.1"/>
    <property type="molecule type" value="Genomic_DNA"/>
</dbReference>
<gene>
    <name evidence="1" type="ORF">ACFSQZ_04010</name>
</gene>
<sequence length="228" mass="25603">MSPYTFYFAGELFSQKHLLGNAMLAKAIFDQSNGKYLAILPQDLEFRDTSSQAIRDQDLVSLIQSDLALFHFDGPELDSGTVVEFMTAKFADIPSVVLRTDFREAGDQDGKGDPWNLMCSFYPRTETVLSPSILSSADAGHQRQNIENYSSELLEQNLIAQIKAVDTTAQQVIDAFDKVIQQSPVIKQDHQAAIYEHLSRFPGFTDHSNEYAQHIQKALKLKKGKKLL</sequence>
<evidence type="ECO:0000313" key="1">
    <source>
        <dbReference type="EMBL" id="MFD2275625.1"/>
    </source>
</evidence>
<dbReference type="Pfam" id="PF05014">
    <property type="entry name" value="Nuc_deoxyrib_tr"/>
    <property type="match status" value="1"/>
</dbReference>
<comment type="caution">
    <text evidence="1">The sequence shown here is derived from an EMBL/GenBank/DDBJ whole genome shotgun (WGS) entry which is preliminary data.</text>
</comment>
<protein>
    <submittedName>
        <fullName evidence="1">Nucleoside 2-deoxyribosyltransferase</fullName>
    </submittedName>
</protein>
<keyword evidence="2" id="KW-1185">Reference proteome</keyword>
<proteinExistence type="predicted"/>
<name>A0ABW5E177_9BACT</name>